<dbReference type="RefSeq" id="WP_008990661.1">
    <property type="nucleotide sequence ID" value="NZ_AMSG01000003.1"/>
</dbReference>
<dbReference type="GO" id="GO:0046316">
    <property type="term" value="F:gluconokinase activity"/>
    <property type="evidence" value="ECO:0007669"/>
    <property type="project" value="UniProtKB-EC"/>
</dbReference>
<dbReference type="CDD" id="cd02021">
    <property type="entry name" value="GntK"/>
    <property type="match status" value="1"/>
</dbReference>
<dbReference type="InterPro" id="IPR031322">
    <property type="entry name" value="Shikimate/glucono_kinase"/>
</dbReference>
<dbReference type="PATRIC" id="fig|555500.3.peg.817"/>
<gene>
    <name evidence="11" type="ORF">I215_03940</name>
</gene>
<keyword evidence="8" id="KW-0311">Gluconate utilization</keyword>
<dbReference type="Pfam" id="PF01202">
    <property type="entry name" value="SKI"/>
    <property type="match status" value="1"/>
</dbReference>
<dbReference type="Proteomes" id="UP000007364">
    <property type="component" value="Unassembled WGS sequence"/>
</dbReference>
<evidence type="ECO:0000256" key="10">
    <source>
        <dbReference type="RuleBase" id="RU363066"/>
    </source>
</evidence>
<dbReference type="PANTHER" id="PTHR43442">
    <property type="entry name" value="GLUCONOKINASE-RELATED"/>
    <property type="match status" value="1"/>
</dbReference>
<proteinExistence type="inferred from homology"/>
<keyword evidence="6 10" id="KW-0418">Kinase</keyword>
<keyword evidence="5 10" id="KW-0547">Nucleotide-binding</keyword>
<evidence type="ECO:0000256" key="4">
    <source>
        <dbReference type="ARBA" id="ARBA00022679"/>
    </source>
</evidence>
<sequence>MSIHNTAVVIIIMGVSGSGKSTIGKLLSEELSIEFYDGDDFHPKENIEKMKAGHPLNDHDRAGWLAAIHDFGHHQIQNQQSCIIACSALKKSYRDLLRKDMHDQLKIVYLEGDFQTIQTRLAQRKSHFMPTALLQSQFETLEPPQNAIRVDLRLSPEEIVKNIVKQLS</sequence>
<evidence type="ECO:0000256" key="8">
    <source>
        <dbReference type="ARBA" id="ARBA00023064"/>
    </source>
</evidence>
<evidence type="ECO:0000313" key="11">
    <source>
        <dbReference type="EMBL" id="EKF56065.1"/>
    </source>
</evidence>
<organism evidence="11 12">
    <name type="scientific">Galbibacter marinus</name>
    <dbReference type="NCBI Taxonomy" id="555500"/>
    <lineage>
        <taxon>Bacteria</taxon>
        <taxon>Pseudomonadati</taxon>
        <taxon>Bacteroidota</taxon>
        <taxon>Flavobacteriia</taxon>
        <taxon>Flavobacteriales</taxon>
        <taxon>Flavobacteriaceae</taxon>
        <taxon>Galbibacter</taxon>
    </lineage>
</organism>
<dbReference type="InterPro" id="IPR027417">
    <property type="entry name" value="P-loop_NTPase"/>
</dbReference>
<comment type="catalytic activity">
    <reaction evidence="9 10">
        <text>D-gluconate + ATP = 6-phospho-D-gluconate + ADP + H(+)</text>
        <dbReference type="Rhea" id="RHEA:19433"/>
        <dbReference type="ChEBI" id="CHEBI:15378"/>
        <dbReference type="ChEBI" id="CHEBI:18391"/>
        <dbReference type="ChEBI" id="CHEBI:30616"/>
        <dbReference type="ChEBI" id="CHEBI:58759"/>
        <dbReference type="ChEBI" id="CHEBI:456216"/>
        <dbReference type="EC" id="2.7.1.12"/>
    </reaction>
</comment>
<evidence type="ECO:0000256" key="6">
    <source>
        <dbReference type="ARBA" id="ARBA00022777"/>
    </source>
</evidence>
<dbReference type="PANTHER" id="PTHR43442:SF3">
    <property type="entry name" value="GLUCONOKINASE-RELATED"/>
    <property type="match status" value="1"/>
</dbReference>
<dbReference type="eggNOG" id="COG3265">
    <property type="taxonomic scope" value="Bacteria"/>
</dbReference>
<dbReference type="EMBL" id="AMSG01000003">
    <property type="protein sequence ID" value="EKF56065.1"/>
    <property type="molecule type" value="Genomic_DNA"/>
</dbReference>
<protein>
    <recommendedName>
        <fullName evidence="3 10">Gluconokinase</fullName>
        <ecNumber evidence="3 10">2.7.1.12</ecNumber>
    </recommendedName>
</protein>
<dbReference type="NCBIfam" id="TIGR01313">
    <property type="entry name" value="therm_gnt_kin"/>
    <property type="match status" value="1"/>
</dbReference>
<evidence type="ECO:0000256" key="5">
    <source>
        <dbReference type="ARBA" id="ARBA00022741"/>
    </source>
</evidence>
<keyword evidence="12" id="KW-1185">Reference proteome</keyword>
<reference evidence="11 12" key="1">
    <citation type="journal article" date="2012" name="J. Bacteriol.">
        <title>Genome Sequence of Galbibacter marinum Type Strain ck-I2-15.</title>
        <authorList>
            <person name="Lai Q."/>
            <person name="Li C."/>
            <person name="Shao Z."/>
        </authorList>
    </citation>
    <scope>NUCLEOTIDE SEQUENCE [LARGE SCALE GENOMIC DNA]</scope>
    <source>
        <strain evidence="12">ck-I2-15</strain>
    </source>
</reference>
<comment type="similarity">
    <text evidence="2 10">Belongs to the gluconokinase GntK/GntV family.</text>
</comment>
<dbReference type="EC" id="2.7.1.12" evidence="3 10"/>
<dbReference type="GO" id="GO:0005737">
    <property type="term" value="C:cytoplasm"/>
    <property type="evidence" value="ECO:0007669"/>
    <property type="project" value="TreeGrafter"/>
</dbReference>
<dbReference type="FunFam" id="3.40.50.300:FF:000522">
    <property type="entry name" value="Gluconokinase"/>
    <property type="match status" value="1"/>
</dbReference>
<evidence type="ECO:0000256" key="7">
    <source>
        <dbReference type="ARBA" id="ARBA00022840"/>
    </source>
</evidence>
<accession>K2PTX2</accession>
<comment type="caution">
    <text evidence="11">The sequence shown here is derived from an EMBL/GenBank/DDBJ whole genome shotgun (WGS) entry which is preliminary data.</text>
</comment>
<name>K2PTX2_9FLAO</name>
<evidence type="ECO:0000256" key="3">
    <source>
        <dbReference type="ARBA" id="ARBA00012054"/>
    </source>
</evidence>
<dbReference type="GO" id="GO:0005524">
    <property type="term" value="F:ATP binding"/>
    <property type="evidence" value="ECO:0007669"/>
    <property type="project" value="UniProtKB-KW"/>
</dbReference>
<keyword evidence="7 10" id="KW-0067">ATP-binding</keyword>
<keyword evidence="4 10" id="KW-0808">Transferase</keyword>
<dbReference type="InterPro" id="IPR006001">
    <property type="entry name" value="Therm_gnt_kin"/>
</dbReference>
<dbReference type="PRINTS" id="PR01100">
    <property type="entry name" value="SHIKIMTKNASE"/>
</dbReference>
<evidence type="ECO:0000313" key="12">
    <source>
        <dbReference type="Proteomes" id="UP000007364"/>
    </source>
</evidence>
<dbReference type="SUPFAM" id="SSF52540">
    <property type="entry name" value="P-loop containing nucleoside triphosphate hydrolases"/>
    <property type="match status" value="1"/>
</dbReference>
<dbReference type="OrthoDB" id="9813917at2"/>
<comment type="pathway">
    <text evidence="1">Carbohydrate acid metabolism.</text>
</comment>
<dbReference type="Gene3D" id="3.40.50.300">
    <property type="entry name" value="P-loop containing nucleotide triphosphate hydrolases"/>
    <property type="match status" value="1"/>
</dbReference>
<evidence type="ECO:0000256" key="1">
    <source>
        <dbReference type="ARBA" id="ARBA00004761"/>
    </source>
</evidence>
<dbReference type="AlphaFoldDB" id="K2PTX2"/>
<dbReference type="GO" id="GO:0019521">
    <property type="term" value="P:D-gluconate metabolic process"/>
    <property type="evidence" value="ECO:0007669"/>
    <property type="project" value="UniProtKB-KW"/>
</dbReference>
<evidence type="ECO:0000256" key="9">
    <source>
        <dbReference type="ARBA" id="ARBA00048090"/>
    </source>
</evidence>
<evidence type="ECO:0000256" key="2">
    <source>
        <dbReference type="ARBA" id="ARBA00008420"/>
    </source>
</evidence>
<dbReference type="STRING" id="555500.I215_03940"/>